<feature type="compositionally biased region" description="Polar residues" evidence="1">
    <location>
        <begin position="165"/>
        <end position="199"/>
    </location>
</feature>
<feature type="compositionally biased region" description="Polar residues" evidence="1">
    <location>
        <begin position="459"/>
        <end position="468"/>
    </location>
</feature>
<feature type="compositionally biased region" description="Low complexity" evidence="1">
    <location>
        <begin position="116"/>
        <end position="158"/>
    </location>
</feature>
<proteinExistence type="predicted"/>
<feature type="compositionally biased region" description="Low complexity" evidence="1">
    <location>
        <begin position="58"/>
        <end position="81"/>
    </location>
</feature>
<reference evidence="2 3" key="1">
    <citation type="submission" date="2019-02" db="EMBL/GenBank/DDBJ databases">
        <title>Deep-cultivation of Planctomycetes and their phenomic and genomic characterization uncovers novel biology.</title>
        <authorList>
            <person name="Wiegand S."/>
            <person name="Jogler M."/>
            <person name="Boedeker C."/>
            <person name="Pinto D."/>
            <person name="Vollmers J."/>
            <person name="Rivas-Marin E."/>
            <person name="Kohn T."/>
            <person name="Peeters S.H."/>
            <person name="Heuer A."/>
            <person name="Rast P."/>
            <person name="Oberbeckmann S."/>
            <person name="Bunk B."/>
            <person name="Jeske O."/>
            <person name="Meyerdierks A."/>
            <person name="Storesund J.E."/>
            <person name="Kallscheuer N."/>
            <person name="Luecker S."/>
            <person name="Lage O.M."/>
            <person name="Pohl T."/>
            <person name="Merkel B.J."/>
            <person name="Hornburger P."/>
            <person name="Mueller R.-W."/>
            <person name="Bruemmer F."/>
            <person name="Labrenz M."/>
            <person name="Spormann A.M."/>
            <person name="Op Den Camp H."/>
            <person name="Overmann J."/>
            <person name="Amann R."/>
            <person name="Jetten M.S.M."/>
            <person name="Mascher T."/>
            <person name="Medema M.H."/>
            <person name="Devos D.P."/>
            <person name="Kaster A.-K."/>
            <person name="Ovreas L."/>
            <person name="Rohde M."/>
            <person name="Galperin M.Y."/>
            <person name="Jogler C."/>
        </authorList>
    </citation>
    <scope>NUCLEOTIDE SEQUENCE [LARGE SCALE GENOMIC DNA]</scope>
    <source>
        <strain evidence="2 3">Mal64</strain>
    </source>
</reference>
<feature type="compositionally biased region" description="Low complexity" evidence="1">
    <location>
        <begin position="469"/>
        <end position="481"/>
    </location>
</feature>
<feature type="compositionally biased region" description="Polar residues" evidence="1">
    <location>
        <begin position="104"/>
        <end position="114"/>
    </location>
</feature>
<feature type="compositionally biased region" description="Low complexity" evidence="1">
    <location>
        <begin position="91"/>
        <end position="103"/>
    </location>
</feature>
<gene>
    <name evidence="2" type="ORF">Mal64_37090</name>
</gene>
<dbReference type="Proteomes" id="UP000315440">
    <property type="component" value="Unassembled WGS sequence"/>
</dbReference>
<evidence type="ECO:0000313" key="2">
    <source>
        <dbReference type="EMBL" id="TWT86879.1"/>
    </source>
</evidence>
<dbReference type="AlphaFoldDB" id="A0A5C5ZHJ1"/>
<comment type="caution">
    <text evidence="2">The sequence shown here is derived from an EMBL/GenBank/DDBJ whole genome shotgun (WGS) entry which is preliminary data.</text>
</comment>
<feature type="region of interest" description="Disordered" evidence="1">
    <location>
        <begin position="453"/>
        <end position="488"/>
    </location>
</feature>
<protein>
    <submittedName>
        <fullName evidence="2">Uncharacterized protein</fullName>
    </submittedName>
</protein>
<organism evidence="2 3">
    <name type="scientific">Pseudobythopirellula maris</name>
    <dbReference type="NCBI Taxonomy" id="2527991"/>
    <lineage>
        <taxon>Bacteria</taxon>
        <taxon>Pseudomonadati</taxon>
        <taxon>Planctomycetota</taxon>
        <taxon>Planctomycetia</taxon>
        <taxon>Pirellulales</taxon>
        <taxon>Lacipirellulaceae</taxon>
        <taxon>Pseudobythopirellula</taxon>
    </lineage>
</organism>
<name>A0A5C5ZHJ1_9BACT</name>
<keyword evidence="3" id="KW-1185">Reference proteome</keyword>
<feature type="region of interest" description="Disordered" evidence="1">
    <location>
        <begin position="45"/>
        <end position="208"/>
    </location>
</feature>
<accession>A0A5C5ZHJ1</accession>
<sequence>MRAIARGAIVSPSLGLPAFVLMAALGMASDRAVAEGRYGDSNGSAGISHLFDNPPASPSAGQAPSAAMGAASSQTQASSDANRFKLKPFDSTPASSANSPPNTLRSPSGSSAALTNPATSPSRSAAASASPPTPSSFGSPPSNPFSRGASSARTSAATQGLAATAPSTDSRFVGTRATSNNQLRSQPSTFSPPASSQAARSEPAYTPSGLAPQAMMRAILSPPQGTRLEGSPMTLLEVTQYGASRDQKAALIDAYWRLSAAVADYYLGVREAGDLSKLKSQTSGYSTVLSEAERDLATRVGTSLLAAEAAQLRLAGMLGTGVRPLPSDAPFCERYATRFEDIFGGSGPSEARLLNELLPQRLAELRQAAESVTRSTALVDQVASQRSGSADSDRMVHALQLLALNRRAFVQIARNYNEQINRYSQIASPGNVETGRLVAMLIRLEDGNRLAAGDPNGAQFRSPSQSTFGGRPSGASGSGESAYGGGLR</sequence>
<evidence type="ECO:0000313" key="3">
    <source>
        <dbReference type="Proteomes" id="UP000315440"/>
    </source>
</evidence>
<dbReference type="EMBL" id="SJPQ01000004">
    <property type="protein sequence ID" value="TWT86879.1"/>
    <property type="molecule type" value="Genomic_DNA"/>
</dbReference>
<evidence type="ECO:0000256" key="1">
    <source>
        <dbReference type="SAM" id="MobiDB-lite"/>
    </source>
</evidence>